<dbReference type="InterPro" id="IPR029051">
    <property type="entry name" value="DUF4352"/>
</dbReference>
<dbReference type="Gene3D" id="2.60.40.1240">
    <property type="match status" value="1"/>
</dbReference>
<dbReference type="AlphaFoldDB" id="A0A941IBG0"/>
<sequence length="138" mass="15593">MRETATVTSDLYDFDYEVTVNDFNIQNEVDSVKIQDYITGADEGYGFAVVDVTIKNRSDESYVPNEMFSANLAKEGDTAGDISNDEFFEVGDKELAPGDELKGHLVYDIPLDDSRKYTLKYEISSDEEIHFVLPNPKK</sequence>
<name>A0A941IBG0_9BACI</name>
<reference evidence="3" key="1">
    <citation type="submission" date="2021-04" db="EMBL/GenBank/DDBJ databases">
        <title>Isolation and polyphasic classification of algal microorganism.</title>
        <authorList>
            <person name="Wang S."/>
        </authorList>
    </citation>
    <scope>NUCLEOTIDE SEQUENCE</scope>
    <source>
        <strain evidence="3">720a</strain>
    </source>
</reference>
<comment type="caution">
    <text evidence="3">The sequence shown here is derived from an EMBL/GenBank/DDBJ whole genome shotgun (WGS) entry which is preliminary data.</text>
</comment>
<dbReference type="RefSeq" id="WP_166530382.1">
    <property type="nucleotide sequence ID" value="NZ_JAGSOT010000026.1"/>
</dbReference>
<evidence type="ECO:0000313" key="4">
    <source>
        <dbReference type="Proteomes" id="UP000675284"/>
    </source>
</evidence>
<gene>
    <name evidence="3" type="ORF">KCX74_10150</name>
</gene>
<accession>A0A941IBG0</accession>
<keyword evidence="1" id="KW-0732">Signal</keyword>
<keyword evidence="4" id="KW-1185">Reference proteome</keyword>
<dbReference type="InterPro" id="IPR029050">
    <property type="entry name" value="Immunoprotect_excell_Ig-like"/>
</dbReference>
<feature type="domain" description="DUF4352" evidence="2">
    <location>
        <begin position="15"/>
        <end position="126"/>
    </location>
</feature>
<dbReference type="Pfam" id="PF11611">
    <property type="entry name" value="DUF4352"/>
    <property type="match status" value="1"/>
</dbReference>
<organism evidence="3 4">
    <name type="scientific">Virgibacillus salarius</name>
    <dbReference type="NCBI Taxonomy" id="447199"/>
    <lineage>
        <taxon>Bacteria</taxon>
        <taxon>Bacillati</taxon>
        <taxon>Bacillota</taxon>
        <taxon>Bacilli</taxon>
        <taxon>Bacillales</taxon>
        <taxon>Bacillaceae</taxon>
        <taxon>Virgibacillus</taxon>
    </lineage>
</organism>
<evidence type="ECO:0000256" key="1">
    <source>
        <dbReference type="ARBA" id="ARBA00022729"/>
    </source>
</evidence>
<dbReference type="Proteomes" id="UP000675284">
    <property type="component" value="Unassembled WGS sequence"/>
</dbReference>
<dbReference type="EMBL" id="JAGSOT010000026">
    <property type="protein sequence ID" value="MBR7796396.1"/>
    <property type="molecule type" value="Genomic_DNA"/>
</dbReference>
<proteinExistence type="predicted"/>
<evidence type="ECO:0000259" key="2">
    <source>
        <dbReference type="Pfam" id="PF11611"/>
    </source>
</evidence>
<protein>
    <submittedName>
        <fullName evidence="3">DUF4352 domain-containing protein</fullName>
    </submittedName>
</protein>
<evidence type="ECO:0000313" key="3">
    <source>
        <dbReference type="EMBL" id="MBR7796396.1"/>
    </source>
</evidence>